<feature type="region of interest" description="Disordered" evidence="4">
    <location>
        <begin position="367"/>
        <end position="422"/>
    </location>
</feature>
<feature type="domain" description="Guanylate kinase-like" evidence="6">
    <location>
        <begin position="128"/>
        <end position="208"/>
    </location>
</feature>
<dbReference type="SUPFAM" id="SSF50156">
    <property type="entry name" value="PDZ domain-like"/>
    <property type="match status" value="6"/>
</dbReference>
<feature type="domain" description="PDZ" evidence="7">
    <location>
        <begin position="438"/>
        <end position="507"/>
    </location>
</feature>
<dbReference type="PROSITE" id="PS50020">
    <property type="entry name" value="WW_DOMAIN_2"/>
    <property type="match status" value="2"/>
</dbReference>
<comment type="caution">
    <text evidence="8">The sequence shown here is derived from an EMBL/GenBank/DDBJ whole genome shotgun (WGS) entry which is preliminary data.</text>
</comment>
<dbReference type="PANTHER" id="PTHR10316">
    <property type="entry name" value="MEMBRANE ASSOCIATED GUANYLATE KINASE-RELATED"/>
    <property type="match status" value="1"/>
</dbReference>
<dbReference type="SUPFAM" id="SSF51045">
    <property type="entry name" value="WW domain"/>
    <property type="match status" value="2"/>
</dbReference>
<feature type="compositionally biased region" description="Polar residues" evidence="4">
    <location>
        <begin position="1018"/>
        <end position="1034"/>
    </location>
</feature>
<evidence type="ECO:0000259" key="6">
    <source>
        <dbReference type="PROSITE" id="PS50052"/>
    </source>
</evidence>
<feature type="compositionally biased region" description="Polar residues" evidence="4">
    <location>
        <begin position="222"/>
        <end position="231"/>
    </location>
</feature>
<dbReference type="FunFam" id="2.30.42.10:FF:000232">
    <property type="entry name" value="Uncharacterized protein, isoform A"/>
    <property type="match status" value="1"/>
</dbReference>
<protein>
    <submittedName>
        <fullName evidence="8">Uncharacterized protein</fullName>
    </submittedName>
</protein>
<evidence type="ECO:0000256" key="4">
    <source>
        <dbReference type="SAM" id="MobiDB-lite"/>
    </source>
</evidence>
<feature type="domain" description="WW" evidence="5">
    <location>
        <begin position="329"/>
        <end position="362"/>
    </location>
</feature>
<dbReference type="Pfam" id="PF00625">
    <property type="entry name" value="Guanylate_kin"/>
    <property type="match status" value="1"/>
</dbReference>
<dbReference type="EMBL" id="JAEAOA010000355">
    <property type="protein sequence ID" value="KAK3587546.1"/>
    <property type="molecule type" value="Genomic_DNA"/>
</dbReference>
<evidence type="ECO:0000256" key="2">
    <source>
        <dbReference type="ARBA" id="ARBA00022737"/>
    </source>
</evidence>
<feature type="region of interest" description="Disordered" evidence="4">
    <location>
        <begin position="1249"/>
        <end position="1271"/>
    </location>
</feature>
<dbReference type="FunFam" id="2.30.42.10:FF:000144">
    <property type="entry name" value="Membrane associated guanylate kinase, WW and PDZ domain containing 2"/>
    <property type="match status" value="1"/>
</dbReference>
<feature type="domain" description="PDZ" evidence="7">
    <location>
        <begin position="1074"/>
        <end position="1144"/>
    </location>
</feature>
<feature type="region of interest" description="Disordered" evidence="4">
    <location>
        <begin position="1007"/>
        <end position="1057"/>
    </location>
</feature>
<feature type="compositionally biased region" description="Basic and acidic residues" evidence="4">
    <location>
        <begin position="881"/>
        <end position="895"/>
    </location>
</feature>
<dbReference type="InterPro" id="IPR008145">
    <property type="entry name" value="GK/Ca_channel_bsu"/>
</dbReference>
<organism evidence="8 9">
    <name type="scientific">Potamilus streckersoni</name>
    <dbReference type="NCBI Taxonomy" id="2493646"/>
    <lineage>
        <taxon>Eukaryota</taxon>
        <taxon>Metazoa</taxon>
        <taxon>Spiralia</taxon>
        <taxon>Lophotrochozoa</taxon>
        <taxon>Mollusca</taxon>
        <taxon>Bivalvia</taxon>
        <taxon>Autobranchia</taxon>
        <taxon>Heteroconchia</taxon>
        <taxon>Palaeoheterodonta</taxon>
        <taxon>Unionida</taxon>
        <taxon>Unionoidea</taxon>
        <taxon>Unionidae</taxon>
        <taxon>Ambleminae</taxon>
        <taxon>Lampsilini</taxon>
        <taxon>Potamilus</taxon>
    </lineage>
</organism>
<evidence type="ECO:0000313" key="8">
    <source>
        <dbReference type="EMBL" id="KAK3587546.1"/>
    </source>
</evidence>
<feature type="domain" description="PDZ" evidence="7">
    <location>
        <begin position="619"/>
        <end position="682"/>
    </location>
</feature>
<dbReference type="CDD" id="cd06734">
    <property type="entry name" value="PDZ4_MAGI-1_3-like"/>
    <property type="match status" value="1"/>
</dbReference>
<dbReference type="SUPFAM" id="SSF52540">
    <property type="entry name" value="P-loop containing nucleoside triphosphate hydrolases"/>
    <property type="match status" value="1"/>
</dbReference>
<dbReference type="SMART" id="SM00072">
    <property type="entry name" value="GuKc"/>
    <property type="match status" value="1"/>
</dbReference>
<keyword evidence="2" id="KW-0677">Repeat</keyword>
<reference evidence="8" key="1">
    <citation type="journal article" date="2021" name="Genome Biol. Evol.">
        <title>A High-Quality Reference Genome for a Parasitic Bivalve with Doubly Uniparental Inheritance (Bivalvia: Unionida).</title>
        <authorList>
            <person name="Smith C.H."/>
        </authorList>
    </citation>
    <scope>NUCLEOTIDE SEQUENCE</scope>
    <source>
        <strain evidence="8">CHS0354</strain>
    </source>
</reference>
<feature type="compositionally biased region" description="Pro residues" evidence="4">
    <location>
        <begin position="1"/>
        <end position="11"/>
    </location>
</feature>
<dbReference type="InterPro" id="IPR008144">
    <property type="entry name" value="Guanylate_kin-like_dom"/>
</dbReference>
<dbReference type="Gene3D" id="2.20.70.10">
    <property type="match status" value="2"/>
</dbReference>
<reference evidence="8" key="2">
    <citation type="journal article" date="2021" name="Genome Biol. Evol.">
        <title>Developing a high-quality reference genome for a parasitic bivalve with doubly uniparental inheritance (Bivalvia: Unionida).</title>
        <authorList>
            <person name="Smith C.H."/>
        </authorList>
    </citation>
    <scope>NUCLEOTIDE SEQUENCE</scope>
    <source>
        <strain evidence="8">CHS0354</strain>
        <tissue evidence="8">Mantle</tissue>
    </source>
</reference>
<feature type="compositionally biased region" description="Low complexity" evidence="4">
    <location>
        <begin position="1257"/>
        <end position="1271"/>
    </location>
</feature>
<dbReference type="FunFam" id="2.20.70.10:FF:000001">
    <property type="entry name" value="Membrane-associated guanylate kinase, WW and PDZ domain-containing protein 1"/>
    <property type="match status" value="1"/>
</dbReference>
<feature type="compositionally biased region" description="Basic and acidic residues" evidence="4">
    <location>
        <begin position="810"/>
        <end position="824"/>
    </location>
</feature>
<dbReference type="PANTHER" id="PTHR10316:SF40">
    <property type="entry name" value="LD27118P"/>
    <property type="match status" value="1"/>
</dbReference>
<dbReference type="CDD" id="cd06731">
    <property type="entry name" value="PDZ1_MAGI-1_3-like"/>
    <property type="match status" value="1"/>
</dbReference>
<evidence type="ECO:0000259" key="7">
    <source>
        <dbReference type="PROSITE" id="PS50106"/>
    </source>
</evidence>
<dbReference type="Gene3D" id="3.30.63.10">
    <property type="entry name" value="Guanylate Kinase phosphate binding domain"/>
    <property type="match status" value="1"/>
</dbReference>
<feature type="region of interest" description="Disordered" evidence="4">
    <location>
        <begin position="542"/>
        <end position="573"/>
    </location>
</feature>
<accession>A0AAE0S8Z8</accession>
<comment type="subcellular location">
    <subcellularLocation>
        <location evidence="1">Membrane</location>
        <topology evidence="1">Peripheral membrane protein</topology>
    </subcellularLocation>
</comment>
<keyword evidence="9" id="KW-1185">Reference proteome</keyword>
<dbReference type="Gene3D" id="2.30.42.10">
    <property type="match status" value="6"/>
</dbReference>
<dbReference type="InterPro" id="IPR036034">
    <property type="entry name" value="PDZ_sf"/>
</dbReference>
<feature type="region of interest" description="Disordered" evidence="4">
    <location>
        <begin position="1"/>
        <end position="30"/>
    </location>
</feature>
<feature type="compositionally biased region" description="Low complexity" evidence="4">
    <location>
        <begin position="550"/>
        <end position="559"/>
    </location>
</feature>
<dbReference type="CDD" id="cd06735">
    <property type="entry name" value="PDZ5_MAGI-1_3-like"/>
    <property type="match status" value="1"/>
</dbReference>
<evidence type="ECO:0000256" key="3">
    <source>
        <dbReference type="ARBA" id="ARBA00023136"/>
    </source>
</evidence>
<feature type="compositionally biased region" description="Polar residues" evidence="4">
    <location>
        <begin position="1428"/>
        <end position="1444"/>
    </location>
</feature>
<dbReference type="FunFam" id="2.30.42.10:FF:000005">
    <property type="entry name" value="Membrane associated guanylate kinase, WW and PDZ domain containing 1"/>
    <property type="match status" value="1"/>
</dbReference>
<dbReference type="Pfam" id="PF00595">
    <property type="entry name" value="PDZ"/>
    <property type="match status" value="5"/>
</dbReference>
<dbReference type="GO" id="GO:0005737">
    <property type="term" value="C:cytoplasm"/>
    <property type="evidence" value="ECO:0007669"/>
    <property type="project" value="TreeGrafter"/>
</dbReference>
<feature type="compositionally biased region" description="Polar residues" evidence="4">
    <location>
        <begin position="371"/>
        <end position="395"/>
    </location>
</feature>
<dbReference type="GO" id="GO:0016020">
    <property type="term" value="C:membrane"/>
    <property type="evidence" value="ECO:0007669"/>
    <property type="project" value="UniProtKB-SubCell"/>
</dbReference>
<proteinExistence type="predicted"/>
<dbReference type="FunFam" id="2.30.42.10:FF:000012">
    <property type="entry name" value="Membrane associated guanylate kinase, WW and PDZ domain containing 1"/>
    <property type="match status" value="1"/>
</dbReference>
<dbReference type="Pfam" id="PF00397">
    <property type="entry name" value="WW"/>
    <property type="match status" value="2"/>
</dbReference>
<keyword evidence="3" id="KW-0472">Membrane</keyword>
<dbReference type="InterPro" id="IPR020590">
    <property type="entry name" value="Guanylate_kinase_CS"/>
</dbReference>
<feature type="compositionally biased region" description="Polar residues" evidence="4">
    <location>
        <begin position="1459"/>
        <end position="1470"/>
    </location>
</feature>
<feature type="region of interest" description="Disordered" evidence="4">
    <location>
        <begin position="1413"/>
        <end position="1470"/>
    </location>
</feature>
<dbReference type="InterPro" id="IPR001202">
    <property type="entry name" value="WW_dom"/>
</dbReference>
<feature type="domain" description="PDZ" evidence="7">
    <location>
        <begin position="1168"/>
        <end position="1254"/>
    </location>
</feature>
<evidence type="ECO:0000259" key="5">
    <source>
        <dbReference type="PROSITE" id="PS50020"/>
    </source>
</evidence>
<gene>
    <name evidence="8" type="ORF">CHS0354_004833</name>
</gene>
<feature type="region of interest" description="Disordered" evidence="4">
    <location>
        <begin position="202"/>
        <end position="286"/>
    </location>
</feature>
<dbReference type="FunFam" id="3.30.63.10:FF:000003">
    <property type="entry name" value="Membrane-associated guanylate kinase, WW and PDZ domain-containing protein 3 isoform 1"/>
    <property type="match status" value="1"/>
</dbReference>
<dbReference type="PROSITE" id="PS00856">
    <property type="entry name" value="GUANYLATE_KINASE_1"/>
    <property type="match status" value="1"/>
</dbReference>
<feature type="region of interest" description="Disordered" evidence="4">
    <location>
        <begin position="693"/>
        <end position="843"/>
    </location>
</feature>
<dbReference type="PROSITE" id="PS01159">
    <property type="entry name" value="WW_DOMAIN_1"/>
    <property type="match status" value="1"/>
</dbReference>
<dbReference type="PROSITE" id="PS50106">
    <property type="entry name" value="PDZ"/>
    <property type="match status" value="5"/>
</dbReference>
<dbReference type="InterPro" id="IPR036020">
    <property type="entry name" value="WW_dom_sf"/>
</dbReference>
<dbReference type="CDD" id="cd00201">
    <property type="entry name" value="WW"/>
    <property type="match status" value="2"/>
</dbReference>
<reference evidence="8" key="3">
    <citation type="submission" date="2023-05" db="EMBL/GenBank/DDBJ databases">
        <authorList>
            <person name="Smith C.H."/>
        </authorList>
    </citation>
    <scope>NUCLEOTIDE SEQUENCE</scope>
    <source>
        <strain evidence="8">CHS0354</strain>
        <tissue evidence="8">Mantle</tissue>
    </source>
</reference>
<dbReference type="CDD" id="cd06733">
    <property type="entry name" value="PDZ3_MAGI-1_3-like"/>
    <property type="match status" value="1"/>
</dbReference>
<dbReference type="Proteomes" id="UP001195483">
    <property type="component" value="Unassembled WGS sequence"/>
</dbReference>
<name>A0AAE0S8Z8_9BIVA</name>
<feature type="domain" description="WW" evidence="5">
    <location>
        <begin position="282"/>
        <end position="315"/>
    </location>
</feature>
<dbReference type="GO" id="GO:0007165">
    <property type="term" value="P:signal transduction"/>
    <property type="evidence" value="ECO:0007669"/>
    <property type="project" value="TreeGrafter"/>
</dbReference>
<sequence>MMKNKQPPPRVSPIKSRKPDPISGGREGDITHWSGRVQETVVSALPDDILHLTIHGGADNGSFCYLEDIDHQKINYHSGKLQPDSIILEIQGQKISGNTLRDAVTWLKQVTQNGAPVMIKTVKIGLLPKDLRLYLASRFSKGSIDHDLQQTIRDNLYMRTVPCTTRSPRPGESNGVDYTFLTLEEFQELEKSGALLESGIFDGNHYGTPKPPKEPQGALIHRSSSLGSNLTGAHPSAEGKRRRNHSNTETPPKSPGPVRKEPPPAPARKKSIEKAHSTNDLGPLPSNWEMAYTDDGHVYFIDHITEKTHWLDPRLAKLQKDDFLQCSEDELPFGWEKVEDPHYGIYYIDHVNRKTQYENPVVRAKKEAVGQVSSSTLTVTNKNSDQIMPSTSESDMNGRGSPPAYHARHSKTKNIPTKRESKRVFTKNPKELKGELFGTSLLKGPRGLGFTIIGGDHIDEEFLQIKNVVPNGPAFLDGKLKTGDVLVYVNDHCVLGYTHQDVVSLFQIIPIGETVSLKMCRGYPLPFDPDDPNTEIITTVAVSLPNDTRSSNSPASYSSRENPNMDRHNTSTKSIKSLPDLAKSANVNQDLFFSQQSGQGNFSNSDTPDVVQSKPEFFSIKIVRGENGFGFTIAHSAHGQRVKQILDKPRCKDLQEGDVLIEINNIPVHNMSHSEIVSVLKDCPVEEETTIIVQRGGIPPKGKRPVRNRTGEENEGDDSLNTTQPGAYFFSAVHNETDGPPPEVPARPKTPSSSEQRPKTPIQGENRPKTPTRPNHIPAGDTWSKMQAGTRPPFSDMTSFRAPPHSAQLPRKEYISHEDSREYGNLDPELNNSRGSDHYNGPGNYDYNSQPPPGSRFDPFHQDLGHRTDFRGRSPYPMHNSYDKDSRFDYGRGETIRPGQFRSRTPGPEMMQRTQGFDMRPDPHRPKTPTAGDMRSKTPLPGGYGQIPGGNPDFLANSRYQNSWGHNGTLRQGFDDPNRIWGSSIPEHSNSPHLPLRHDNTDTFGRNFGNPGAGRPPKQSTSFETEDPTPSTITRVPKRHPFQNPIFSNPLPGNLSPHTRRIVQEDNSKFHEMTVRLYRQESGFGFRIIGGTEEGSQVSVGHIVPGGAADVDGQLQTGDEILYVNNVSVINSSHHRVVQLMSNASLHGHVTLVVRKRLHSSNDGYPYDIIVTRRENEGFGFVIISSVTKSGSTIGEFIGRILENSPAERCGMLHVGDRILAVNGVDISHLHHEDIVNIIKESGYSVTLTIGPPQDDSSSNTSASQRSSQGSMVNATAYPAMNDVDARRFDAPFLNSDRLHYLPPIPPPKDINRNRLPLNPQIPEEGEVYSVELQRGARGFGFSIRGGQEFNNMPLFVLRIAEGGAADLDGRLRVGDQLLEINNYTTGNMTHSEAIDIIQNGGPTVKLLVRRTGKPPPSIEPSHPQGGRFQSAQMANGPIGQSSPYLGRRNMDRPGDQLYTYQGSRNNPNY</sequence>
<dbReference type="SMART" id="SM00456">
    <property type="entry name" value="WW"/>
    <property type="match status" value="2"/>
</dbReference>
<dbReference type="CDD" id="cd06732">
    <property type="entry name" value="PDZ2_MAGI-1_3-like"/>
    <property type="match status" value="1"/>
</dbReference>
<feature type="domain" description="PDZ" evidence="7">
    <location>
        <begin position="1330"/>
        <end position="1413"/>
    </location>
</feature>
<dbReference type="InterPro" id="IPR001478">
    <property type="entry name" value="PDZ"/>
</dbReference>
<dbReference type="InterPro" id="IPR027417">
    <property type="entry name" value="P-loop_NTPase"/>
</dbReference>
<evidence type="ECO:0000256" key="1">
    <source>
        <dbReference type="ARBA" id="ARBA00004170"/>
    </source>
</evidence>
<dbReference type="SMART" id="SM00228">
    <property type="entry name" value="PDZ"/>
    <property type="match status" value="6"/>
</dbReference>
<dbReference type="PROSITE" id="PS50052">
    <property type="entry name" value="GUANYLATE_KINASE_2"/>
    <property type="match status" value="1"/>
</dbReference>
<feature type="region of interest" description="Disordered" evidence="4">
    <location>
        <begin position="867"/>
        <end position="951"/>
    </location>
</feature>
<evidence type="ECO:0000313" key="9">
    <source>
        <dbReference type="Proteomes" id="UP001195483"/>
    </source>
</evidence>